<dbReference type="PANTHER" id="PTHR13696">
    <property type="entry name" value="P-LOOP CONTAINING NUCLEOSIDE TRIPHOSPHATE HYDROLASE"/>
    <property type="match status" value="1"/>
</dbReference>
<dbReference type="PIRSF" id="PIRSF009320">
    <property type="entry name" value="Nuc_binding_HP_1000"/>
    <property type="match status" value="1"/>
</dbReference>
<evidence type="ECO:0000313" key="3">
    <source>
        <dbReference type="Proteomes" id="UP000192936"/>
    </source>
</evidence>
<dbReference type="InterPro" id="IPR027417">
    <property type="entry name" value="P-loop_NTPase"/>
</dbReference>
<protein>
    <submittedName>
        <fullName evidence="2">Chromosome partitioning protein</fullName>
    </submittedName>
</protein>
<dbReference type="EMBL" id="FXAK01000009">
    <property type="protein sequence ID" value="SMF89131.1"/>
    <property type="molecule type" value="Genomic_DNA"/>
</dbReference>
<evidence type="ECO:0000313" key="2">
    <source>
        <dbReference type="EMBL" id="SMF89131.1"/>
    </source>
</evidence>
<reference evidence="2 3" key="1">
    <citation type="submission" date="2017-04" db="EMBL/GenBank/DDBJ databases">
        <authorList>
            <person name="Afonso C.L."/>
            <person name="Miller P.J."/>
            <person name="Scott M.A."/>
            <person name="Spackman E."/>
            <person name="Goraichik I."/>
            <person name="Dimitrov K.M."/>
            <person name="Suarez D.L."/>
            <person name="Swayne D.E."/>
        </authorList>
    </citation>
    <scope>NUCLEOTIDE SEQUENCE [LARGE SCALE GENOMIC DNA]</scope>
    <source>
        <strain evidence="2 3">A2P</strain>
    </source>
</reference>
<organism evidence="2 3">
    <name type="scientific">Azospirillum oryzae</name>
    <dbReference type="NCBI Taxonomy" id="286727"/>
    <lineage>
        <taxon>Bacteria</taxon>
        <taxon>Pseudomonadati</taxon>
        <taxon>Pseudomonadota</taxon>
        <taxon>Alphaproteobacteria</taxon>
        <taxon>Rhodospirillales</taxon>
        <taxon>Azospirillaceae</taxon>
        <taxon>Azospirillum</taxon>
    </lineage>
</organism>
<dbReference type="PANTHER" id="PTHR13696:SF96">
    <property type="entry name" value="COBQ_COBB_MIND_PARA NUCLEOTIDE BINDING DOMAIN-CONTAINING PROTEIN"/>
    <property type="match status" value="1"/>
</dbReference>
<name>A0A1X7HM58_9PROT</name>
<dbReference type="RefSeq" id="WP_167393421.1">
    <property type="nucleotide sequence ID" value="NZ_FXAK01000009.1"/>
</dbReference>
<dbReference type="InterPro" id="IPR050678">
    <property type="entry name" value="DNA_Partitioning_ATPase"/>
</dbReference>
<dbReference type="Pfam" id="PF01656">
    <property type="entry name" value="CbiA"/>
    <property type="match status" value="1"/>
</dbReference>
<gene>
    <name evidence="2" type="ORF">SAMN02982917_6620</name>
</gene>
<dbReference type="Proteomes" id="UP000192936">
    <property type="component" value="Unassembled WGS sequence"/>
</dbReference>
<dbReference type="STRING" id="286727.SAMN02982917_6620"/>
<sequence length="209" mass="22212">MPVIAIATSKGGSGKTTLAAGLADLLHRQGRSVECIDTDPNRNLHDWLSDPRNGIPCTPVEEEAVIDGVAGAVERSDYVLIDVAGALQRGMLYAISAADFVLIPCKTDRKDVVEAVRTQELIESAGKMVRRKILHAAVLTQVNRRAQVTGHTRAQLEVMGVPVLGADLPARTAYQQASWNGAPLAAPEAREDFGAIAAEVASLMEAEHG</sequence>
<dbReference type="CDD" id="cd02042">
    <property type="entry name" value="ParAB_family"/>
    <property type="match status" value="1"/>
</dbReference>
<dbReference type="AlphaFoldDB" id="A0A1X7HM58"/>
<dbReference type="SUPFAM" id="SSF52540">
    <property type="entry name" value="P-loop containing nucleoside triphosphate hydrolases"/>
    <property type="match status" value="1"/>
</dbReference>
<evidence type="ECO:0000259" key="1">
    <source>
        <dbReference type="Pfam" id="PF01656"/>
    </source>
</evidence>
<feature type="domain" description="CobQ/CobB/MinD/ParA nucleotide binding" evidence="1">
    <location>
        <begin position="4"/>
        <end position="183"/>
    </location>
</feature>
<dbReference type="InterPro" id="IPR002586">
    <property type="entry name" value="CobQ/CobB/MinD/ParA_Nub-bd_dom"/>
</dbReference>
<dbReference type="Gene3D" id="3.40.50.300">
    <property type="entry name" value="P-loop containing nucleotide triphosphate hydrolases"/>
    <property type="match status" value="1"/>
</dbReference>
<accession>A0A1X7HM58</accession>
<proteinExistence type="predicted"/>